<dbReference type="EMBL" id="MCGO01000043">
    <property type="protein sequence ID" value="ORY38593.1"/>
    <property type="molecule type" value="Genomic_DNA"/>
</dbReference>
<dbReference type="AlphaFoldDB" id="A0A1Y2BV28"/>
<reference evidence="1 2" key="1">
    <citation type="submission" date="2016-07" db="EMBL/GenBank/DDBJ databases">
        <title>Pervasive Adenine N6-methylation of Active Genes in Fungi.</title>
        <authorList>
            <consortium name="DOE Joint Genome Institute"/>
            <person name="Mondo S.J."/>
            <person name="Dannebaum R.O."/>
            <person name="Kuo R.C."/>
            <person name="Labutti K."/>
            <person name="Haridas S."/>
            <person name="Kuo A."/>
            <person name="Salamov A."/>
            <person name="Ahrendt S.R."/>
            <person name="Lipzen A."/>
            <person name="Sullivan W."/>
            <person name="Andreopoulos W.B."/>
            <person name="Clum A."/>
            <person name="Lindquist E."/>
            <person name="Daum C."/>
            <person name="Ramamoorthy G.K."/>
            <person name="Gryganskyi A."/>
            <person name="Culley D."/>
            <person name="Magnuson J.K."/>
            <person name="James T.Y."/>
            <person name="O'Malley M.A."/>
            <person name="Stajich J.E."/>
            <person name="Spatafora J.W."/>
            <person name="Visel A."/>
            <person name="Grigoriev I.V."/>
        </authorList>
    </citation>
    <scope>NUCLEOTIDE SEQUENCE [LARGE SCALE GENOMIC DNA]</scope>
    <source>
        <strain evidence="1 2">JEL800</strain>
    </source>
</reference>
<dbReference type="Proteomes" id="UP000193642">
    <property type="component" value="Unassembled WGS sequence"/>
</dbReference>
<evidence type="ECO:0000313" key="1">
    <source>
        <dbReference type="EMBL" id="ORY38593.1"/>
    </source>
</evidence>
<dbReference type="OrthoDB" id="5132116at2759"/>
<name>A0A1Y2BV28_9FUNG</name>
<accession>A0A1Y2BV28</accession>
<comment type="caution">
    <text evidence="1">The sequence shown here is derived from an EMBL/GenBank/DDBJ whole genome shotgun (WGS) entry which is preliminary data.</text>
</comment>
<organism evidence="1 2">
    <name type="scientific">Rhizoclosmatium globosum</name>
    <dbReference type="NCBI Taxonomy" id="329046"/>
    <lineage>
        <taxon>Eukaryota</taxon>
        <taxon>Fungi</taxon>
        <taxon>Fungi incertae sedis</taxon>
        <taxon>Chytridiomycota</taxon>
        <taxon>Chytridiomycota incertae sedis</taxon>
        <taxon>Chytridiomycetes</taxon>
        <taxon>Chytridiales</taxon>
        <taxon>Chytriomycetaceae</taxon>
        <taxon>Rhizoclosmatium</taxon>
    </lineage>
</organism>
<gene>
    <name evidence="1" type="ORF">BCR33DRAFT_426127</name>
</gene>
<keyword evidence="2" id="KW-1185">Reference proteome</keyword>
<dbReference type="InterPro" id="IPR004000">
    <property type="entry name" value="Actin"/>
</dbReference>
<dbReference type="Pfam" id="PF00022">
    <property type="entry name" value="Actin"/>
    <property type="match status" value="1"/>
</dbReference>
<protein>
    <submittedName>
        <fullName evidence="1">Uncharacterized protein</fullName>
    </submittedName>
</protein>
<evidence type="ECO:0000313" key="2">
    <source>
        <dbReference type="Proteomes" id="UP000193642"/>
    </source>
</evidence>
<sequence length="103" mass="11694">MLENNQINIVPHYLIKGKLNIAAGQRPSPEVLLRRPATKSFHEFAVQRVLTEFKEAVFEISPFGFQQHLLASKPGKPLSFLMDIIMHSAWSDSGCLKLFSRQT</sequence>
<proteinExistence type="predicted"/>